<dbReference type="SUPFAM" id="SSF49401">
    <property type="entry name" value="Bacterial adhesins"/>
    <property type="match status" value="1"/>
</dbReference>
<dbReference type="PANTHER" id="PTHR33420:SF3">
    <property type="entry name" value="FIMBRIAL SUBUNIT ELFA"/>
    <property type="match status" value="1"/>
</dbReference>
<evidence type="ECO:0000256" key="5">
    <source>
        <dbReference type="SAM" id="SignalP"/>
    </source>
</evidence>
<reference evidence="7" key="1">
    <citation type="journal article" date="2020" name="Microorganisms">
        <title>Reliable Identification of Environmental Pseudomonas Isolates Using the rpoD Gene.</title>
        <authorList>
            <consortium name="The Broad Institute Genome Sequencing Platform"/>
            <person name="Girard L."/>
            <person name="Lood C."/>
            <person name="Rokni-Zadeh H."/>
            <person name="van Noort V."/>
            <person name="Lavigne R."/>
            <person name="De Mot R."/>
        </authorList>
    </citation>
    <scope>NUCLEOTIDE SEQUENCE [LARGE SCALE GENOMIC DNA]</scope>
    <source>
        <strain evidence="7">SWRI145</strain>
    </source>
</reference>
<dbReference type="InterPro" id="IPR050263">
    <property type="entry name" value="Bact_Fimbrial_Adh_Pro"/>
</dbReference>
<evidence type="ECO:0000256" key="4">
    <source>
        <dbReference type="ARBA" id="ARBA00023263"/>
    </source>
</evidence>
<dbReference type="Pfam" id="PF00419">
    <property type="entry name" value="Fimbrial"/>
    <property type="match status" value="1"/>
</dbReference>
<organism evidence="7">
    <name type="scientific">Pseudomonas tritici</name>
    <dbReference type="NCBI Taxonomy" id="2745518"/>
    <lineage>
        <taxon>Bacteria</taxon>
        <taxon>Pseudomonadati</taxon>
        <taxon>Pseudomonadota</taxon>
        <taxon>Gammaproteobacteria</taxon>
        <taxon>Pseudomonadales</taxon>
        <taxon>Pseudomonadaceae</taxon>
        <taxon>Pseudomonas</taxon>
    </lineage>
</organism>
<dbReference type="AlphaFoldDB" id="A0A8I0CY26"/>
<accession>A0A8I0CY26</accession>
<feature type="signal peptide" evidence="5">
    <location>
        <begin position="1"/>
        <end position="21"/>
    </location>
</feature>
<dbReference type="EMBL" id="JABWQF010000012">
    <property type="protein sequence ID" value="MBC3293884.1"/>
    <property type="molecule type" value="Genomic_DNA"/>
</dbReference>
<dbReference type="Gene3D" id="2.60.40.1090">
    <property type="entry name" value="Fimbrial-type adhesion domain"/>
    <property type="match status" value="1"/>
</dbReference>
<protein>
    <submittedName>
        <fullName evidence="7">Fimbrial protein</fullName>
    </submittedName>
</protein>
<name>A0A8I0CY26_9PSED</name>
<evidence type="ECO:0000259" key="6">
    <source>
        <dbReference type="Pfam" id="PF00419"/>
    </source>
</evidence>
<evidence type="ECO:0000313" key="7">
    <source>
        <dbReference type="EMBL" id="MBC3293884.1"/>
    </source>
</evidence>
<proteinExistence type="inferred from homology"/>
<gene>
    <name evidence="7" type="ORF">HU722_20385</name>
</gene>
<sequence length="191" mass="20343">MKKLALALALSTIFMAGTASAVDQDNSHGLTIYGRLETAKSGCTVLMSKYVLNLSHDDKNLPEQDSVISNSKADDHIFVQLGGENCDANENYSKIGLKFLGTADTSLGNTLGNTDTASDAATGIGVRLSDIEHKILIPNVTVANFPRAGKDVQPTNTTASFPLYFTLVKLQGQDATPGNVQTNLTVQIERL</sequence>
<feature type="chain" id="PRO_5034569403" evidence="5">
    <location>
        <begin position="22"/>
        <end position="191"/>
    </location>
</feature>
<evidence type="ECO:0000256" key="1">
    <source>
        <dbReference type="ARBA" id="ARBA00004561"/>
    </source>
</evidence>
<dbReference type="GO" id="GO:0043709">
    <property type="term" value="P:cell adhesion involved in single-species biofilm formation"/>
    <property type="evidence" value="ECO:0007669"/>
    <property type="project" value="TreeGrafter"/>
</dbReference>
<comment type="caution">
    <text evidence="7">The sequence shown here is derived from an EMBL/GenBank/DDBJ whole genome shotgun (WGS) entry which is preliminary data.</text>
</comment>
<keyword evidence="3 5" id="KW-0732">Signal</keyword>
<comment type="subcellular location">
    <subcellularLocation>
        <location evidence="1">Fimbrium</location>
    </subcellularLocation>
</comment>
<dbReference type="InterPro" id="IPR036937">
    <property type="entry name" value="Adhesion_dom_fimbrial_sf"/>
</dbReference>
<evidence type="ECO:0000256" key="3">
    <source>
        <dbReference type="ARBA" id="ARBA00022729"/>
    </source>
</evidence>
<evidence type="ECO:0000256" key="2">
    <source>
        <dbReference type="ARBA" id="ARBA00006671"/>
    </source>
</evidence>
<comment type="similarity">
    <text evidence="2">Belongs to the fimbrial protein family.</text>
</comment>
<dbReference type="InterPro" id="IPR000259">
    <property type="entry name" value="Adhesion_dom_fimbrial"/>
</dbReference>
<feature type="domain" description="Fimbrial-type adhesion" evidence="6">
    <location>
        <begin position="82"/>
        <end position="188"/>
    </location>
</feature>
<dbReference type="PANTHER" id="PTHR33420">
    <property type="entry name" value="FIMBRIAL SUBUNIT ELFA-RELATED"/>
    <property type="match status" value="1"/>
</dbReference>
<dbReference type="InterPro" id="IPR008966">
    <property type="entry name" value="Adhesion_dom_sf"/>
</dbReference>
<dbReference type="GO" id="GO:0009289">
    <property type="term" value="C:pilus"/>
    <property type="evidence" value="ECO:0007669"/>
    <property type="project" value="UniProtKB-SubCell"/>
</dbReference>
<keyword evidence="4" id="KW-0281">Fimbrium</keyword>